<evidence type="ECO:0000313" key="1">
    <source>
        <dbReference type="EnsemblPlants" id="Solyc01g057170.3.1"/>
    </source>
</evidence>
<dbReference type="Proteomes" id="UP000004994">
    <property type="component" value="Chromosome 1"/>
</dbReference>
<reference evidence="1" key="1">
    <citation type="journal article" date="2012" name="Nature">
        <title>The tomato genome sequence provides insights into fleshy fruit evolution.</title>
        <authorList>
            <consortium name="Tomato Genome Consortium"/>
        </authorList>
    </citation>
    <scope>NUCLEOTIDE SEQUENCE [LARGE SCALE GENOMIC DNA]</scope>
    <source>
        <strain evidence="1">cv. Heinz 1706</strain>
    </source>
</reference>
<dbReference type="Gramene" id="Solyc01g057170.3.1">
    <property type="protein sequence ID" value="Solyc01g057170.3.1"/>
    <property type="gene ID" value="Solyc01g057170.3"/>
</dbReference>
<name>A0A3Q7EE15_SOLLC</name>
<keyword evidence="2" id="KW-1185">Reference proteome</keyword>
<reference evidence="1" key="2">
    <citation type="submission" date="2019-01" db="UniProtKB">
        <authorList>
            <consortium name="EnsemblPlants"/>
        </authorList>
    </citation>
    <scope>IDENTIFICATION</scope>
    <source>
        <strain evidence="1">cv. Heinz 1706</strain>
    </source>
</reference>
<dbReference type="PaxDb" id="4081-Solyc01g057170.2.1"/>
<dbReference type="InParanoid" id="A0A3Q7EE15"/>
<protein>
    <submittedName>
        <fullName evidence="1">Uncharacterized protein</fullName>
    </submittedName>
</protein>
<accession>A0A3Q7EE15</accession>
<organism evidence="1">
    <name type="scientific">Solanum lycopersicum</name>
    <name type="common">Tomato</name>
    <name type="synonym">Lycopersicon esculentum</name>
    <dbReference type="NCBI Taxonomy" id="4081"/>
    <lineage>
        <taxon>Eukaryota</taxon>
        <taxon>Viridiplantae</taxon>
        <taxon>Streptophyta</taxon>
        <taxon>Embryophyta</taxon>
        <taxon>Tracheophyta</taxon>
        <taxon>Spermatophyta</taxon>
        <taxon>Magnoliopsida</taxon>
        <taxon>eudicotyledons</taxon>
        <taxon>Gunneridae</taxon>
        <taxon>Pentapetalae</taxon>
        <taxon>asterids</taxon>
        <taxon>lamiids</taxon>
        <taxon>Solanales</taxon>
        <taxon>Solanaceae</taxon>
        <taxon>Solanoideae</taxon>
        <taxon>Solaneae</taxon>
        <taxon>Solanum</taxon>
        <taxon>Solanum subgen. Lycopersicon</taxon>
    </lineage>
</organism>
<sequence>MPTETHVTLVFQLWRNHFNSA</sequence>
<dbReference type="EnsemblPlants" id="Solyc01g057170.3.1">
    <property type="protein sequence ID" value="Solyc01g057170.3.1"/>
    <property type="gene ID" value="Solyc01g057170.3"/>
</dbReference>
<dbReference type="AlphaFoldDB" id="A0A3Q7EE15"/>
<evidence type="ECO:0000313" key="2">
    <source>
        <dbReference type="Proteomes" id="UP000004994"/>
    </source>
</evidence>
<proteinExistence type="predicted"/>